<keyword evidence="5" id="KW-1185">Reference proteome</keyword>
<dbReference type="PANTHER" id="PTHR43353">
    <property type="entry name" value="SUCCINATE-SEMIALDEHYDE DEHYDROGENASE, MITOCHONDRIAL"/>
    <property type="match status" value="1"/>
</dbReference>
<dbReference type="Gene3D" id="3.40.605.10">
    <property type="entry name" value="Aldehyde Dehydrogenase, Chain A, domain 1"/>
    <property type="match status" value="1"/>
</dbReference>
<dbReference type="InterPro" id="IPR016162">
    <property type="entry name" value="Ald_DH_N"/>
</dbReference>
<dbReference type="SUPFAM" id="SSF53720">
    <property type="entry name" value="ALDH-like"/>
    <property type="match status" value="1"/>
</dbReference>
<gene>
    <name evidence="4" type="ORF">RGD00_07515</name>
</gene>
<dbReference type="Gene3D" id="3.40.309.10">
    <property type="entry name" value="Aldehyde Dehydrogenase, Chain A, domain 2"/>
    <property type="match status" value="1"/>
</dbReference>
<dbReference type="EC" id="1.2.1.-" evidence="4"/>
<evidence type="ECO:0000256" key="2">
    <source>
        <dbReference type="ARBA" id="ARBA00023002"/>
    </source>
</evidence>
<evidence type="ECO:0000313" key="5">
    <source>
        <dbReference type="Proteomes" id="UP001247754"/>
    </source>
</evidence>
<comment type="similarity">
    <text evidence="1">Belongs to the aldehyde dehydrogenase family.</text>
</comment>
<proteinExistence type="inferred from homology"/>
<dbReference type="InterPro" id="IPR016161">
    <property type="entry name" value="Ald_DH/histidinol_DH"/>
</dbReference>
<reference evidence="4 5" key="1">
    <citation type="submission" date="2023-09" db="EMBL/GenBank/DDBJ databases">
        <title>Xinfangfangia sedmenti sp. nov., isolated the sedment.</title>
        <authorList>
            <person name="Xu L."/>
        </authorList>
    </citation>
    <scope>NUCLEOTIDE SEQUENCE [LARGE SCALE GENOMIC DNA]</scope>
    <source>
        <strain evidence="4 5">LG-4</strain>
    </source>
</reference>
<feature type="domain" description="Aldehyde dehydrogenase" evidence="3">
    <location>
        <begin position="14"/>
        <end position="471"/>
    </location>
</feature>
<accession>A0ABU1F6F7</accession>
<dbReference type="PANTHER" id="PTHR43353:SF5">
    <property type="entry name" value="SUCCINATE-SEMIALDEHYDE DEHYDROGENASE, MITOCHONDRIAL"/>
    <property type="match status" value="1"/>
</dbReference>
<evidence type="ECO:0000259" key="3">
    <source>
        <dbReference type="Pfam" id="PF00171"/>
    </source>
</evidence>
<dbReference type="GO" id="GO:0016491">
    <property type="term" value="F:oxidoreductase activity"/>
    <property type="evidence" value="ECO:0007669"/>
    <property type="project" value="UniProtKB-KW"/>
</dbReference>
<dbReference type="InterPro" id="IPR050740">
    <property type="entry name" value="Aldehyde_DH_Superfamily"/>
</dbReference>
<dbReference type="Proteomes" id="UP001247754">
    <property type="component" value="Unassembled WGS sequence"/>
</dbReference>
<comment type="caution">
    <text evidence="4">The sequence shown here is derived from an EMBL/GenBank/DDBJ whole genome shotgun (WGS) entry which is preliminary data.</text>
</comment>
<dbReference type="EMBL" id="JAVKPH010000006">
    <property type="protein sequence ID" value="MDR5652446.1"/>
    <property type="molecule type" value="Genomic_DNA"/>
</dbReference>
<dbReference type="RefSeq" id="WP_310456797.1">
    <property type="nucleotide sequence ID" value="NZ_JAVKPH010000006.1"/>
</dbReference>
<evidence type="ECO:0000313" key="4">
    <source>
        <dbReference type="EMBL" id="MDR5652446.1"/>
    </source>
</evidence>
<dbReference type="Pfam" id="PF00171">
    <property type="entry name" value="Aldedh"/>
    <property type="match status" value="1"/>
</dbReference>
<evidence type="ECO:0000256" key="1">
    <source>
        <dbReference type="ARBA" id="ARBA00009986"/>
    </source>
</evidence>
<dbReference type="CDD" id="cd07103">
    <property type="entry name" value="ALDH_F5_SSADH_GabD"/>
    <property type="match status" value="1"/>
</dbReference>
<keyword evidence="2 4" id="KW-0560">Oxidoreductase</keyword>
<organism evidence="4 5">
    <name type="scientific">Ruixingdingia sedimenti</name>
    <dbReference type="NCBI Taxonomy" id="3073604"/>
    <lineage>
        <taxon>Bacteria</taxon>
        <taxon>Pseudomonadati</taxon>
        <taxon>Pseudomonadota</taxon>
        <taxon>Alphaproteobacteria</taxon>
        <taxon>Rhodobacterales</taxon>
        <taxon>Paracoccaceae</taxon>
        <taxon>Ruixingdingia</taxon>
    </lineage>
</organism>
<name>A0ABU1F6F7_9RHOB</name>
<dbReference type="InterPro" id="IPR016163">
    <property type="entry name" value="Ald_DH_C"/>
</dbReference>
<sequence>MHYPDTRLFIGGTWRDAADGATIPVIDPATEETIGTVAHARQPDLDAALAAAEAGFAVWRRMSPLDRSRLMRRAADLLRDRVDRTAWLMTREQGKPLAQSRLEVLAAADIIDWFAEEGRRTYGQVIPARAEGVMQIAARFPVGPVAAFTPWNFPINQAVRKLAAALAAGCSIIVKAPEETPASPAELIRAFADAGVPSGVVNLVYGVPAEISEYLIAHPVIRKISFTGSTPVGKLLAALAGQHMKRATMELGGHAPVIVAADADLDRAIPQMVGHKFRNAGQVCVSPTRFLVEDAVADRFLDGFAAGAAQVRVGNGLEDGVDMGPLANPRRIPALQALVDDAVAQGARLVAGGRRIGNKGWFYEPTVLADVPVSARIMNEEPFGPVAIVNRHSGLDGMIAEANRLPFALASYAWAQSHATIQRLTTEVEAGMISVNHLGLALPEVPFGGIKDSGYGTEGGSEAILAYLDTRFASISR</sequence>
<dbReference type="InterPro" id="IPR015590">
    <property type="entry name" value="Aldehyde_DH_dom"/>
</dbReference>
<protein>
    <submittedName>
        <fullName evidence="4">NAD-dependent succinate-semialdehyde dehydrogenase</fullName>
        <ecNumber evidence="4">1.2.1.-</ecNumber>
    </submittedName>
</protein>